<comment type="caution">
    <text evidence="2">The sequence shown here is derived from an EMBL/GenBank/DDBJ whole genome shotgun (WGS) entry which is preliminary data.</text>
</comment>
<feature type="transmembrane region" description="Helical" evidence="1">
    <location>
        <begin position="7"/>
        <end position="30"/>
    </location>
</feature>
<keyword evidence="1" id="KW-0472">Membrane</keyword>
<accession>A0A8J3DD89</accession>
<protein>
    <submittedName>
        <fullName evidence="2">Uncharacterized protein</fullName>
    </submittedName>
</protein>
<dbReference type="EMBL" id="BMXG01000002">
    <property type="protein sequence ID" value="GHB92420.1"/>
    <property type="molecule type" value="Genomic_DNA"/>
</dbReference>
<feature type="transmembrane region" description="Helical" evidence="1">
    <location>
        <begin position="56"/>
        <end position="77"/>
    </location>
</feature>
<keyword evidence="1" id="KW-1133">Transmembrane helix</keyword>
<gene>
    <name evidence="2" type="ORF">GCM10007047_04420</name>
</gene>
<evidence type="ECO:0000313" key="2">
    <source>
        <dbReference type="EMBL" id="GHB92420.1"/>
    </source>
</evidence>
<evidence type="ECO:0000256" key="1">
    <source>
        <dbReference type="SAM" id="Phobius"/>
    </source>
</evidence>
<proteinExistence type="predicted"/>
<organism evidence="2 3">
    <name type="scientific">Cerasicoccus arenae</name>
    <dbReference type="NCBI Taxonomy" id="424488"/>
    <lineage>
        <taxon>Bacteria</taxon>
        <taxon>Pseudomonadati</taxon>
        <taxon>Verrucomicrobiota</taxon>
        <taxon>Opitutia</taxon>
        <taxon>Puniceicoccales</taxon>
        <taxon>Cerasicoccaceae</taxon>
        <taxon>Cerasicoccus</taxon>
    </lineage>
</organism>
<keyword evidence="3" id="KW-1185">Reference proteome</keyword>
<reference evidence="2" key="2">
    <citation type="submission" date="2020-09" db="EMBL/GenBank/DDBJ databases">
        <authorList>
            <person name="Sun Q."/>
            <person name="Kim S."/>
        </authorList>
    </citation>
    <scope>NUCLEOTIDE SEQUENCE</scope>
    <source>
        <strain evidence="2">KCTC 12870</strain>
    </source>
</reference>
<dbReference type="AlphaFoldDB" id="A0A8J3DD89"/>
<evidence type="ECO:0000313" key="3">
    <source>
        <dbReference type="Proteomes" id="UP000642829"/>
    </source>
</evidence>
<dbReference type="RefSeq" id="WP_189511424.1">
    <property type="nucleotide sequence ID" value="NZ_BMXG01000002.1"/>
</dbReference>
<keyword evidence="1" id="KW-0812">Transmembrane</keyword>
<sequence>MNQIIPIILWSLKVAVPTIIFILGAQLLIISHSKWESLIGRIVGINDLEISKTGFIVLKLVATIFVISSLAIAYVLFIKK</sequence>
<name>A0A8J3DD89_9BACT</name>
<dbReference type="Proteomes" id="UP000642829">
    <property type="component" value="Unassembled WGS sequence"/>
</dbReference>
<reference evidence="2" key="1">
    <citation type="journal article" date="2014" name="Int. J. Syst. Evol. Microbiol.">
        <title>Complete genome sequence of Corynebacterium casei LMG S-19264T (=DSM 44701T), isolated from a smear-ripened cheese.</title>
        <authorList>
            <consortium name="US DOE Joint Genome Institute (JGI-PGF)"/>
            <person name="Walter F."/>
            <person name="Albersmeier A."/>
            <person name="Kalinowski J."/>
            <person name="Ruckert C."/>
        </authorList>
    </citation>
    <scope>NUCLEOTIDE SEQUENCE</scope>
    <source>
        <strain evidence="2">KCTC 12870</strain>
    </source>
</reference>